<proteinExistence type="inferred from homology"/>
<name>A0A401SHC2_CHIPU</name>
<evidence type="ECO:0000313" key="10">
    <source>
        <dbReference type="EMBL" id="GCC29819.1"/>
    </source>
</evidence>
<dbReference type="PANTHER" id="PTHR13678">
    <property type="entry name" value="VACUOLAR PROTEIN SORTING-ASSOCIATED PROTEIN 37"/>
    <property type="match status" value="1"/>
</dbReference>
<dbReference type="GO" id="GO:0006612">
    <property type="term" value="P:protein targeting to membrane"/>
    <property type="evidence" value="ECO:0007669"/>
    <property type="project" value="TreeGrafter"/>
</dbReference>
<dbReference type="AlphaFoldDB" id="A0A401SHC2"/>
<feature type="domain" description="VPS37 C-terminal" evidence="9">
    <location>
        <begin position="80"/>
        <end position="169"/>
    </location>
</feature>
<dbReference type="OrthoDB" id="8921242at2759"/>
<comment type="similarity">
    <text evidence="2">Belongs to the VPS37 family.</text>
</comment>
<comment type="caution">
    <text evidence="10">The sequence shown here is derived from an EMBL/GenBank/DDBJ whole genome shotgun (WGS) entry which is preliminary data.</text>
</comment>
<dbReference type="InterPro" id="IPR029012">
    <property type="entry name" value="Helix_hairpin_bin_sf"/>
</dbReference>
<dbReference type="OMA" id="WQFQGLQ"/>
<comment type="subcellular location">
    <subcellularLocation>
        <location evidence="1">Late endosome membrane</location>
        <topology evidence="1">Peripheral membrane protein</topology>
    </subcellularLocation>
</comment>
<keyword evidence="11" id="KW-1185">Reference proteome</keyword>
<dbReference type="InterPro" id="IPR009851">
    <property type="entry name" value="Mod_r"/>
</dbReference>
<dbReference type="Proteomes" id="UP000287033">
    <property type="component" value="Unassembled WGS sequence"/>
</dbReference>
<evidence type="ECO:0000259" key="9">
    <source>
        <dbReference type="PROSITE" id="PS51314"/>
    </source>
</evidence>
<evidence type="ECO:0000256" key="8">
    <source>
        <dbReference type="SAM" id="MobiDB-lite"/>
    </source>
</evidence>
<evidence type="ECO:0000256" key="1">
    <source>
        <dbReference type="ARBA" id="ARBA00004633"/>
    </source>
</evidence>
<evidence type="ECO:0000256" key="6">
    <source>
        <dbReference type="ARBA" id="ARBA00025010"/>
    </source>
</evidence>
<dbReference type="InterPro" id="IPR037202">
    <property type="entry name" value="ESCRT_assembly_dom"/>
</dbReference>
<dbReference type="STRING" id="137246.A0A401SHC2"/>
<sequence length="286" mass="33252">MSRDRFGILSTRQLRDVLEDEEKLCRMVQLSPQLQTLQLEREIILASNRKMAEDNLNLQPQLDDKKLHLARKYQELQEVTAVYEDKRTKLAAYLERYSPKTALEILQREAVKTEEESEEITDTFLAGKVSLESFLERFHRTRKVCHMRKTQVEKLQDLIKKDRKKNQQHVAHQRLEHRVASHNVAPRPQNGPTAHRLYQRSGFVPAIEVTSQAANPFSMPSPPPQSKNLPPLSSRERQPVVSRPNTPFTPQGLRSGLRMLGQLPIWTPRPFKLQQAHPVQKQPPYR</sequence>
<comment type="function">
    <text evidence="6">Component of the ESCRT-I complex, a regulator of vesicular trafficking process. Required for the sorting of endocytic ubiquitinated cargos into multivesicular bodies. May be involved in cell growth and differentiation.</text>
</comment>
<organism evidence="10 11">
    <name type="scientific">Chiloscyllium punctatum</name>
    <name type="common">Brownbanded bambooshark</name>
    <name type="synonym">Hemiscyllium punctatum</name>
    <dbReference type="NCBI Taxonomy" id="137246"/>
    <lineage>
        <taxon>Eukaryota</taxon>
        <taxon>Metazoa</taxon>
        <taxon>Chordata</taxon>
        <taxon>Craniata</taxon>
        <taxon>Vertebrata</taxon>
        <taxon>Chondrichthyes</taxon>
        <taxon>Elasmobranchii</taxon>
        <taxon>Galeomorphii</taxon>
        <taxon>Galeoidea</taxon>
        <taxon>Orectolobiformes</taxon>
        <taxon>Hemiscylliidae</taxon>
        <taxon>Chiloscyllium</taxon>
    </lineage>
</organism>
<evidence type="ECO:0000256" key="3">
    <source>
        <dbReference type="ARBA" id="ARBA00022448"/>
    </source>
</evidence>
<feature type="region of interest" description="Disordered" evidence="8">
    <location>
        <begin position="214"/>
        <end position="254"/>
    </location>
</feature>
<dbReference type="Gene3D" id="1.10.287.660">
    <property type="entry name" value="Helix hairpin bin"/>
    <property type="match status" value="1"/>
</dbReference>
<dbReference type="GO" id="GO:0000813">
    <property type="term" value="C:ESCRT I complex"/>
    <property type="evidence" value="ECO:0007669"/>
    <property type="project" value="UniProtKB-ARBA"/>
</dbReference>
<accession>A0A401SHC2</accession>
<keyword evidence="5 7" id="KW-0653">Protein transport</keyword>
<evidence type="ECO:0000256" key="5">
    <source>
        <dbReference type="ARBA" id="ARBA00022927"/>
    </source>
</evidence>
<dbReference type="SUPFAM" id="SSF140111">
    <property type="entry name" value="Endosomal sorting complex assembly domain"/>
    <property type="match status" value="1"/>
</dbReference>
<evidence type="ECO:0000256" key="4">
    <source>
        <dbReference type="ARBA" id="ARBA00022753"/>
    </source>
</evidence>
<dbReference type="GO" id="GO:0031902">
    <property type="term" value="C:late endosome membrane"/>
    <property type="evidence" value="ECO:0007669"/>
    <property type="project" value="UniProtKB-SubCell"/>
</dbReference>
<gene>
    <name evidence="10" type="ORF">chiPu_0008261</name>
</gene>
<keyword evidence="4" id="KW-0967">Endosome</keyword>
<evidence type="ECO:0000313" key="11">
    <source>
        <dbReference type="Proteomes" id="UP000287033"/>
    </source>
</evidence>
<evidence type="ECO:0000256" key="7">
    <source>
        <dbReference type="PROSITE-ProRule" id="PRU00646"/>
    </source>
</evidence>
<dbReference type="GO" id="GO:0006623">
    <property type="term" value="P:protein targeting to vacuole"/>
    <property type="evidence" value="ECO:0007669"/>
    <property type="project" value="TreeGrafter"/>
</dbReference>
<dbReference type="EMBL" id="BEZZ01000268">
    <property type="protein sequence ID" value="GCC29819.1"/>
    <property type="molecule type" value="Genomic_DNA"/>
</dbReference>
<dbReference type="PROSITE" id="PS51314">
    <property type="entry name" value="VPS37_C"/>
    <property type="match status" value="1"/>
</dbReference>
<protein>
    <recommendedName>
        <fullName evidence="9">VPS37 C-terminal domain-containing protein</fullName>
    </recommendedName>
</protein>
<dbReference type="PANTHER" id="PTHR13678:SF12">
    <property type="entry name" value="VACUOLAR PROTEIN SORTING-ASSOCIATED PROTEIN 37D"/>
    <property type="match status" value="1"/>
</dbReference>
<keyword evidence="3 7" id="KW-0813">Transport</keyword>
<evidence type="ECO:0000256" key="2">
    <source>
        <dbReference type="ARBA" id="ARBA00007617"/>
    </source>
</evidence>
<reference evidence="10 11" key="1">
    <citation type="journal article" date="2018" name="Nat. Ecol. Evol.">
        <title>Shark genomes provide insights into elasmobranch evolution and the origin of vertebrates.</title>
        <authorList>
            <person name="Hara Y"/>
            <person name="Yamaguchi K"/>
            <person name="Onimaru K"/>
            <person name="Kadota M"/>
            <person name="Koyanagi M"/>
            <person name="Keeley SD"/>
            <person name="Tatsumi K"/>
            <person name="Tanaka K"/>
            <person name="Motone F"/>
            <person name="Kageyama Y"/>
            <person name="Nozu R"/>
            <person name="Adachi N"/>
            <person name="Nishimura O"/>
            <person name="Nakagawa R"/>
            <person name="Tanegashima C"/>
            <person name="Kiyatake I"/>
            <person name="Matsumoto R"/>
            <person name="Murakumo K"/>
            <person name="Nishida K"/>
            <person name="Terakita A"/>
            <person name="Kuratani S"/>
            <person name="Sato K"/>
            <person name="Hyodo S Kuraku.S."/>
        </authorList>
    </citation>
    <scope>NUCLEOTIDE SEQUENCE [LARGE SCALE GENOMIC DNA]</scope>
</reference>
<dbReference type="Pfam" id="PF07200">
    <property type="entry name" value="Mod_r"/>
    <property type="match status" value="1"/>
</dbReference>
<dbReference type="GO" id="GO:0043162">
    <property type="term" value="P:ubiquitin-dependent protein catabolic process via the multivesicular body sorting pathway"/>
    <property type="evidence" value="ECO:0007669"/>
    <property type="project" value="TreeGrafter"/>
</dbReference>